<feature type="compositionally biased region" description="Basic and acidic residues" evidence="1">
    <location>
        <begin position="22"/>
        <end position="41"/>
    </location>
</feature>
<comment type="caution">
    <text evidence="3">The sequence shown here is derived from an EMBL/GenBank/DDBJ whole genome shotgun (WGS) entry which is preliminary data.</text>
</comment>
<dbReference type="AlphaFoldDB" id="A0A9X1DAD2"/>
<accession>A0A9X1DAD2</accession>
<feature type="chain" id="PRO_5040969464" evidence="2">
    <location>
        <begin position="21"/>
        <end position="182"/>
    </location>
</feature>
<feature type="signal peptide" evidence="2">
    <location>
        <begin position="1"/>
        <end position="20"/>
    </location>
</feature>
<dbReference type="EMBL" id="JAHGAW010000003">
    <property type="protein sequence ID" value="MBT2186309.1"/>
    <property type="molecule type" value="Genomic_DNA"/>
</dbReference>
<evidence type="ECO:0000313" key="4">
    <source>
        <dbReference type="Proteomes" id="UP001138757"/>
    </source>
</evidence>
<keyword evidence="2" id="KW-0732">Signal</keyword>
<protein>
    <submittedName>
        <fullName evidence="3">Uncharacterized protein</fullName>
    </submittedName>
</protein>
<evidence type="ECO:0000256" key="1">
    <source>
        <dbReference type="SAM" id="MobiDB-lite"/>
    </source>
</evidence>
<proteinExistence type="predicted"/>
<dbReference type="Proteomes" id="UP001138757">
    <property type="component" value="Unassembled WGS sequence"/>
</dbReference>
<feature type="region of interest" description="Disordered" evidence="1">
    <location>
        <begin position="19"/>
        <end position="42"/>
    </location>
</feature>
<reference evidence="3" key="1">
    <citation type="submission" date="2021-05" db="EMBL/GenBank/DDBJ databases">
        <title>Genome of Sphingobium sp. strain.</title>
        <authorList>
            <person name="Fan R."/>
        </authorList>
    </citation>
    <scope>NUCLEOTIDE SEQUENCE</scope>
    <source>
        <strain evidence="3">H33</strain>
    </source>
</reference>
<gene>
    <name evidence="3" type="ORF">KK488_05045</name>
</gene>
<evidence type="ECO:0000313" key="3">
    <source>
        <dbReference type="EMBL" id="MBT2186309.1"/>
    </source>
</evidence>
<organism evidence="3 4">
    <name type="scientific">Sphingobium nicotianae</name>
    <dbReference type="NCBI Taxonomy" id="2782607"/>
    <lineage>
        <taxon>Bacteria</taxon>
        <taxon>Pseudomonadati</taxon>
        <taxon>Pseudomonadota</taxon>
        <taxon>Alphaproteobacteria</taxon>
        <taxon>Sphingomonadales</taxon>
        <taxon>Sphingomonadaceae</taxon>
        <taxon>Sphingobium</taxon>
    </lineage>
</organism>
<sequence length="182" mass="18848">MSFRPIILLAALSLNGAVSAQERTEQPKKEEAPQKEDDTLKKAGHIVTQPGRDVGIDKAKVPPILAAAVKQPYADPGKGCRPVVAAIGELNAVIGPDFGSNSAENENKFGKLAAAGGEAVVNSLIPFRGLVREVSGAAPADRRFDAAVNAGLARRGYLHGLAVSRGCRLPAGGTAPIPGKKR</sequence>
<name>A0A9X1DAD2_9SPHN</name>
<keyword evidence="4" id="KW-1185">Reference proteome</keyword>
<evidence type="ECO:0000256" key="2">
    <source>
        <dbReference type="SAM" id="SignalP"/>
    </source>
</evidence>
<dbReference type="RefSeq" id="WP_214622063.1">
    <property type="nucleotide sequence ID" value="NZ_JAHGAW010000003.1"/>
</dbReference>